<dbReference type="InterPro" id="IPR019080">
    <property type="entry name" value="YqaJ_viral_recombinase"/>
</dbReference>
<dbReference type="Pfam" id="PF20700">
    <property type="entry name" value="Mutator"/>
    <property type="match status" value="1"/>
</dbReference>
<dbReference type="Gene3D" id="3.90.320.10">
    <property type="match status" value="1"/>
</dbReference>
<dbReference type="PANTHER" id="PTHR46609">
    <property type="entry name" value="EXONUCLEASE, PHAGE-TYPE/RECB, C-TERMINAL DOMAIN-CONTAINING PROTEIN"/>
    <property type="match status" value="1"/>
</dbReference>
<proteinExistence type="predicted"/>
<dbReference type="InterPro" id="IPR011604">
    <property type="entry name" value="PDDEXK-like_dom_sf"/>
</dbReference>
<dbReference type="Pfam" id="PF09588">
    <property type="entry name" value="YqaJ"/>
    <property type="match status" value="1"/>
</dbReference>
<sequence length="857" mass="98195">MESDVILQGFLEAEKKHGVRYMRIVGDGDSSVFAKIREEVPGWGRSVKKEECANHVSKCFRSNLEKLVTDNPLYKGRHHLSKTTRVRLVSALRCAIRVRSKEFKEKKYDKQTAIKKLNNDIRNSVHHVFGQHDQCSDFCQAKNQTAPTSNPSDTDNIETVIINDQIDFWTEGSSISCQEEARGGTTIDYSNVEQHIIRDVTSILNRIAEKSDRLLGNSTTNLAESWMHIRTKFDGGKVYNICNRGSWHARCYGGALRMNLGPQWSCKVWESSTGTEPGFFYRKLYARHEQTLANSTRYKSKPSVHKLRWKKKFSSLKKSTTRKATRAYGPEATDVVEDVSTTVLQKLQDKFLQTHINLSAQQCKNITTSTVLQSQSGLWHSERKKRITASNFGSIVKRNPSLPITKFVRTILYSSFSGNRHTRNGINQEDTTIEEYKLKKAEENENVSVERSGLVIHHTDKYLAASPDGIVTISTGETGIIEIKNLLHSKPLNLWQASENKTFCLENISGKLQLKENHNYFYQCHGLLNICNKDWIDFVVRTLNPHQIFIQRIYRDVSLWENTMLPKLQSFYNKAILPELASPREGKSPGIREPGMWYVNPVKPKTQKGKRKQSSTSSNKQTRKRKSRKSSSSDSDITDNQPQGSGQISQRKTRQRQIKFLGRSIKHEWIIDETSQQKEWYKGTVVSLLSGTDGRLTAIYEVLYEGEDEPFEIDHLIQDYQSGSYVNPVKPKTQKGKRKQSSTSSNKQTRKRKSRKSSSSDSDITDNQPQGSGQISQRKTRQRQIKFLGRSIKHEWIIDETSQQKEWYKGTVVSLFSGTDGRLTSIYEVLYEGEDEPFEIDHLIQDYQSVSVKFIDV</sequence>
<dbReference type="InterPro" id="IPR051703">
    <property type="entry name" value="NF-kappa-B_Signaling_Reg"/>
</dbReference>
<dbReference type="CDD" id="cd22343">
    <property type="entry name" value="PDDEXK_lambda_exonuclease-like"/>
    <property type="match status" value="1"/>
</dbReference>
<protein>
    <recommendedName>
        <fullName evidence="6">YqaJ viral recombinase domain-containing protein</fullName>
    </recommendedName>
</protein>
<dbReference type="SUPFAM" id="SSF52980">
    <property type="entry name" value="Restriction endonuclease-like"/>
    <property type="match status" value="1"/>
</dbReference>
<evidence type="ECO:0000256" key="1">
    <source>
        <dbReference type="SAM" id="MobiDB-lite"/>
    </source>
</evidence>
<evidence type="ECO:0000259" key="3">
    <source>
        <dbReference type="Pfam" id="PF20700"/>
    </source>
</evidence>
<feature type="region of interest" description="Disordered" evidence="1">
    <location>
        <begin position="582"/>
        <end position="656"/>
    </location>
</feature>
<evidence type="ECO:0000313" key="4">
    <source>
        <dbReference type="EMBL" id="VDH94282.1"/>
    </source>
</evidence>
<dbReference type="EMBL" id="UYJE01000564">
    <property type="protein sequence ID" value="VDH94282.1"/>
    <property type="molecule type" value="Genomic_DNA"/>
</dbReference>
<evidence type="ECO:0008006" key="6">
    <source>
        <dbReference type="Google" id="ProtNLM"/>
    </source>
</evidence>
<dbReference type="AlphaFoldDB" id="A0A8B6BR00"/>
<feature type="domain" description="Mutator-like transposase" evidence="3">
    <location>
        <begin position="1"/>
        <end position="136"/>
    </location>
</feature>
<feature type="compositionally biased region" description="Polar residues" evidence="1">
    <location>
        <begin position="638"/>
        <end position="650"/>
    </location>
</feature>
<dbReference type="InterPro" id="IPR049012">
    <property type="entry name" value="Mutator_transp_dom"/>
</dbReference>
<accession>A0A8B6BR00</accession>
<organism evidence="4 5">
    <name type="scientific">Mytilus galloprovincialis</name>
    <name type="common">Mediterranean mussel</name>
    <dbReference type="NCBI Taxonomy" id="29158"/>
    <lineage>
        <taxon>Eukaryota</taxon>
        <taxon>Metazoa</taxon>
        <taxon>Spiralia</taxon>
        <taxon>Lophotrochozoa</taxon>
        <taxon>Mollusca</taxon>
        <taxon>Bivalvia</taxon>
        <taxon>Autobranchia</taxon>
        <taxon>Pteriomorphia</taxon>
        <taxon>Mytilida</taxon>
        <taxon>Mytiloidea</taxon>
        <taxon>Mytilidae</taxon>
        <taxon>Mytilinae</taxon>
        <taxon>Mytilus</taxon>
    </lineage>
</organism>
<dbReference type="GO" id="GO:0006281">
    <property type="term" value="P:DNA repair"/>
    <property type="evidence" value="ECO:0007669"/>
    <property type="project" value="UniProtKB-ARBA"/>
</dbReference>
<feature type="domain" description="YqaJ viral recombinase" evidence="2">
    <location>
        <begin position="379"/>
        <end position="528"/>
    </location>
</feature>
<gene>
    <name evidence="4" type="ORF">MGAL_10B015560</name>
</gene>
<dbReference type="OrthoDB" id="6073242at2759"/>
<feature type="region of interest" description="Disordered" evidence="1">
    <location>
        <begin position="724"/>
        <end position="780"/>
    </location>
</feature>
<comment type="caution">
    <text evidence="4">The sequence shown here is derived from an EMBL/GenBank/DDBJ whole genome shotgun (WGS) entry which is preliminary data.</text>
</comment>
<name>A0A8B6BR00_MYTGA</name>
<feature type="compositionally biased region" description="Polar residues" evidence="1">
    <location>
        <begin position="765"/>
        <end position="777"/>
    </location>
</feature>
<dbReference type="PANTHER" id="PTHR46609:SF8">
    <property type="entry name" value="YQAJ VIRAL RECOMBINASE DOMAIN-CONTAINING PROTEIN"/>
    <property type="match status" value="1"/>
</dbReference>
<dbReference type="InterPro" id="IPR011335">
    <property type="entry name" value="Restrct_endonuc-II-like"/>
</dbReference>
<keyword evidence="5" id="KW-1185">Reference proteome</keyword>
<dbReference type="Proteomes" id="UP000596742">
    <property type="component" value="Unassembled WGS sequence"/>
</dbReference>
<evidence type="ECO:0000313" key="5">
    <source>
        <dbReference type="Proteomes" id="UP000596742"/>
    </source>
</evidence>
<reference evidence="4" key="1">
    <citation type="submission" date="2018-11" db="EMBL/GenBank/DDBJ databases">
        <authorList>
            <person name="Alioto T."/>
            <person name="Alioto T."/>
        </authorList>
    </citation>
    <scope>NUCLEOTIDE SEQUENCE</scope>
</reference>
<evidence type="ECO:0000259" key="2">
    <source>
        <dbReference type="Pfam" id="PF09588"/>
    </source>
</evidence>